<reference evidence="1 2" key="1">
    <citation type="journal article" date="2015" name="Genome Announc.">
        <title>Expanding the biotechnology potential of lactobacilli through comparative genomics of 213 strains and associated genera.</title>
        <authorList>
            <person name="Sun Z."/>
            <person name="Harris H.M."/>
            <person name="McCann A."/>
            <person name="Guo C."/>
            <person name="Argimon S."/>
            <person name="Zhang W."/>
            <person name="Yang X."/>
            <person name="Jeffery I.B."/>
            <person name="Cooney J.C."/>
            <person name="Kagawa T.F."/>
            <person name="Liu W."/>
            <person name="Song Y."/>
            <person name="Salvetti E."/>
            <person name="Wrobel A."/>
            <person name="Rasinkangas P."/>
            <person name="Parkhill J."/>
            <person name="Rea M.C."/>
            <person name="O'Sullivan O."/>
            <person name="Ritari J."/>
            <person name="Douillard F.P."/>
            <person name="Paul Ross R."/>
            <person name="Yang R."/>
            <person name="Briner A.E."/>
            <person name="Felis G.E."/>
            <person name="de Vos W.M."/>
            <person name="Barrangou R."/>
            <person name="Klaenhammer T.R."/>
            <person name="Caufield P.W."/>
            <person name="Cui Y."/>
            <person name="Zhang H."/>
            <person name="O'Toole P.W."/>
        </authorList>
    </citation>
    <scope>NUCLEOTIDE SEQUENCE [LARGE SCALE GENOMIC DNA]</scope>
    <source>
        <strain evidence="1 2">DSM 20605</strain>
    </source>
</reference>
<comment type="caution">
    <text evidence="1">The sequence shown here is derived from an EMBL/GenBank/DDBJ whole genome shotgun (WGS) entry which is preliminary data.</text>
</comment>
<dbReference type="OrthoDB" id="2246846at2"/>
<protein>
    <submittedName>
        <fullName evidence="1">IpaB EvcA family protein</fullName>
    </submittedName>
</protein>
<name>A0A0R2C057_9LACO</name>
<dbReference type="PATRIC" id="fig|1133569.4.peg.2107"/>
<sequence length="317" mass="36880">MTEFNLQPAVSKLLTATEQQLGQKIKIQPAVRLNSNWLRHDQGKHFLHNGQMVISIGNLAAVDFIVSHELLHLQLLKAPVPQLQFNLTTGNLQLDERLMAAGLELYDTLLHFTVYQQQRQLGLITEKIEEDFYRGILATLKPEKPINDQWMVLRLLSLLDGLVFFQGQDQVIQKLTELYPRSMNGASQLFELITEKDLNGPLALRRGMVKALKGFEQQLKIWQLPSLQLRQFLTLTPVFSQRQMRLQIRQLFAIYHTDWQDNLQFTRAYIGYYQADQQNSFVLPAPQTAQPEAYFKKIYQQSVTEFMQENGFIYQLR</sequence>
<organism evidence="1 2">
    <name type="scientific">Liquorilactobacillus vini DSM 20605</name>
    <dbReference type="NCBI Taxonomy" id="1133569"/>
    <lineage>
        <taxon>Bacteria</taxon>
        <taxon>Bacillati</taxon>
        <taxon>Bacillota</taxon>
        <taxon>Bacilli</taxon>
        <taxon>Lactobacillales</taxon>
        <taxon>Lactobacillaceae</taxon>
        <taxon>Liquorilactobacillus</taxon>
    </lineage>
</organism>
<dbReference type="AlphaFoldDB" id="A0A0R2C057"/>
<evidence type="ECO:0000313" key="1">
    <source>
        <dbReference type="EMBL" id="KRM84592.1"/>
    </source>
</evidence>
<dbReference type="RefSeq" id="WP_010579933.1">
    <property type="nucleotide sequence ID" value="NZ_AHYZ01000046.1"/>
</dbReference>
<dbReference type="eggNOG" id="ENOG502ZU5A">
    <property type="taxonomic scope" value="Bacteria"/>
</dbReference>
<evidence type="ECO:0000313" key="2">
    <source>
        <dbReference type="Proteomes" id="UP000051576"/>
    </source>
</evidence>
<keyword evidence="2" id="KW-1185">Reference proteome</keyword>
<dbReference type="EMBL" id="AYYX01000074">
    <property type="protein sequence ID" value="KRM84592.1"/>
    <property type="molecule type" value="Genomic_DNA"/>
</dbReference>
<dbReference type="Proteomes" id="UP000051576">
    <property type="component" value="Unassembled WGS sequence"/>
</dbReference>
<proteinExistence type="predicted"/>
<dbReference type="STRING" id="1133569.FD21_GL001951"/>
<accession>A0A0R2C057</accession>
<gene>
    <name evidence="1" type="ORF">FD21_GL001951</name>
</gene>